<comment type="subcellular location">
    <subcellularLocation>
        <location evidence="1">Membrane</location>
    </subcellularLocation>
</comment>
<dbReference type="AlphaFoldDB" id="A0A3D9KE61"/>
<dbReference type="Proteomes" id="UP000256977">
    <property type="component" value="Unassembled WGS sequence"/>
</dbReference>
<evidence type="ECO:0000259" key="5">
    <source>
        <dbReference type="Pfam" id="PF03717"/>
    </source>
</evidence>
<dbReference type="GO" id="GO:0071555">
    <property type="term" value="P:cell wall organization"/>
    <property type="evidence" value="ECO:0007669"/>
    <property type="project" value="TreeGrafter"/>
</dbReference>
<dbReference type="SUPFAM" id="SSF56519">
    <property type="entry name" value="Penicillin binding protein dimerisation domain"/>
    <property type="match status" value="1"/>
</dbReference>
<comment type="caution">
    <text evidence="6">The sequence shown here is derived from an EMBL/GenBank/DDBJ whole genome shotgun (WGS) entry which is preliminary data.</text>
</comment>
<dbReference type="RefSeq" id="WP_116060517.1">
    <property type="nucleotide sequence ID" value="NZ_QRDZ01000006.1"/>
</dbReference>
<dbReference type="InterPro" id="IPR036138">
    <property type="entry name" value="PBP_dimer_sf"/>
</dbReference>
<evidence type="ECO:0000256" key="1">
    <source>
        <dbReference type="ARBA" id="ARBA00004370"/>
    </source>
</evidence>
<keyword evidence="6" id="KW-0131">Cell cycle</keyword>
<protein>
    <submittedName>
        <fullName evidence="6">Cell division protein FtsI/penicillin-binding protein 2</fullName>
    </submittedName>
</protein>
<dbReference type="Gene3D" id="3.90.1310.10">
    <property type="entry name" value="Penicillin-binding protein 2a (Domain 2)"/>
    <property type="match status" value="1"/>
</dbReference>
<sequence>MRREIAVRAFRMLVLLAALFGVLGARLAWLQIWGGESRGASGSLKANAVLQHSDALLLDSGRGQFRDRRGRLLTGSTVQSLAAFPNNGQPRGAERDIRELASSLGVEPAELTAWWSRLREPAVWRIPGSGQAVDLTSKQIHLVERAHLLGVAVLPYSNRYPSGITPLHAIGYISQHPEHALQLYGDQIAKKRMKLTAPLGGSGLEQSLDRLLQGRAETTVKQVTDAARRPLDGLGLRLNVDDNPHFPLQVTTTLDLDVQRIAESAMKEYGIGKGAIVVLDAANADILAMVSLPQLDPYHIGANGTDERNHAVTAVPPGSVFKTVTLAAALEAGVTGWHETFICNGHYGKYGLKCWKKGGHGRLTLEQAYAQSCNVAFATLAERLDPAWLQVTAERLGFARQIGWHTDRFADGAPLRLLDEEEAGSVFLSKQIAKDGGARTGTGIGQRDVRVTPLQAANMIVTILNDGRAFAPRLVKEVRYADGGLMASLGVQTAPSKYGGIEPETAAALRRGMLAVVREGTAASALRGAAWPLSGKSGTAELAGKQKGRNDHWFVGYGPVGQKPRYAVAVLIEDQPAGLRNRGATVFGNVMDGLRRLELHRKQAAAQAGEH</sequence>
<gene>
    <name evidence="6" type="ORF">DFP98_106252</name>
</gene>
<dbReference type="GO" id="GO:0005886">
    <property type="term" value="C:plasma membrane"/>
    <property type="evidence" value="ECO:0007669"/>
    <property type="project" value="TreeGrafter"/>
</dbReference>
<name>A0A3D9KE61_9BACL</name>
<dbReference type="Pfam" id="PF03717">
    <property type="entry name" value="PBP_dimer"/>
    <property type="match status" value="1"/>
</dbReference>
<evidence type="ECO:0000313" key="7">
    <source>
        <dbReference type="Proteomes" id="UP000256977"/>
    </source>
</evidence>
<dbReference type="Pfam" id="PF00905">
    <property type="entry name" value="Transpeptidase"/>
    <property type="match status" value="1"/>
</dbReference>
<dbReference type="SUPFAM" id="SSF56601">
    <property type="entry name" value="beta-lactamase/transpeptidase-like"/>
    <property type="match status" value="1"/>
</dbReference>
<dbReference type="PANTHER" id="PTHR30627:SF24">
    <property type="entry name" value="PENICILLIN-BINDING PROTEIN 4B"/>
    <property type="match status" value="1"/>
</dbReference>
<dbReference type="PANTHER" id="PTHR30627">
    <property type="entry name" value="PEPTIDOGLYCAN D,D-TRANSPEPTIDASE"/>
    <property type="match status" value="1"/>
</dbReference>
<dbReference type="EMBL" id="QRDZ01000006">
    <property type="protein sequence ID" value="RED84375.1"/>
    <property type="molecule type" value="Genomic_DNA"/>
</dbReference>
<dbReference type="GO" id="GO:0071972">
    <property type="term" value="F:peptidoglycan L,D-transpeptidase activity"/>
    <property type="evidence" value="ECO:0007669"/>
    <property type="project" value="TreeGrafter"/>
</dbReference>
<evidence type="ECO:0000256" key="2">
    <source>
        <dbReference type="ARBA" id="ARBA00007171"/>
    </source>
</evidence>
<comment type="similarity">
    <text evidence="2">Belongs to the transpeptidase family.</text>
</comment>
<keyword evidence="6" id="KW-0132">Cell division</keyword>
<dbReference type="OrthoDB" id="2985542at2"/>
<dbReference type="InterPro" id="IPR001460">
    <property type="entry name" value="PCN-bd_Tpept"/>
</dbReference>
<dbReference type="Gene3D" id="3.40.710.10">
    <property type="entry name" value="DD-peptidase/beta-lactamase superfamily"/>
    <property type="match status" value="1"/>
</dbReference>
<dbReference type="InterPro" id="IPR005311">
    <property type="entry name" value="PBP_dimer"/>
</dbReference>
<evidence type="ECO:0000313" key="6">
    <source>
        <dbReference type="EMBL" id="RED84375.1"/>
    </source>
</evidence>
<feature type="domain" description="Penicillin-binding protein dimerisation" evidence="5">
    <location>
        <begin position="60"/>
        <end position="225"/>
    </location>
</feature>
<evidence type="ECO:0000259" key="4">
    <source>
        <dbReference type="Pfam" id="PF00905"/>
    </source>
</evidence>
<dbReference type="InterPro" id="IPR050515">
    <property type="entry name" value="Beta-lactam/transpept"/>
</dbReference>
<dbReference type="InterPro" id="IPR012338">
    <property type="entry name" value="Beta-lactam/transpept-like"/>
</dbReference>
<evidence type="ECO:0000256" key="3">
    <source>
        <dbReference type="ARBA" id="ARBA00023136"/>
    </source>
</evidence>
<organism evidence="6 7">
    <name type="scientific">Cohnella phaseoli</name>
    <dbReference type="NCBI Taxonomy" id="456490"/>
    <lineage>
        <taxon>Bacteria</taxon>
        <taxon>Bacillati</taxon>
        <taxon>Bacillota</taxon>
        <taxon>Bacilli</taxon>
        <taxon>Bacillales</taxon>
        <taxon>Paenibacillaceae</taxon>
        <taxon>Cohnella</taxon>
    </lineage>
</organism>
<dbReference type="GO" id="GO:0051301">
    <property type="term" value="P:cell division"/>
    <property type="evidence" value="ECO:0007669"/>
    <property type="project" value="UniProtKB-KW"/>
</dbReference>
<dbReference type="GO" id="GO:0008658">
    <property type="term" value="F:penicillin binding"/>
    <property type="evidence" value="ECO:0007669"/>
    <property type="project" value="InterPro"/>
</dbReference>
<keyword evidence="3" id="KW-0472">Membrane</keyword>
<feature type="domain" description="Penicillin-binding protein transpeptidase" evidence="4">
    <location>
        <begin position="274"/>
        <end position="591"/>
    </location>
</feature>
<keyword evidence="7" id="KW-1185">Reference proteome</keyword>
<reference evidence="6 7" key="1">
    <citation type="submission" date="2018-07" db="EMBL/GenBank/DDBJ databases">
        <title>Genomic Encyclopedia of Type Strains, Phase III (KMG-III): the genomes of soil and plant-associated and newly described type strains.</title>
        <authorList>
            <person name="Whitman W."/>
        </authorList>
    </citation>
    <scope>NUCLEOTIDE SEQUENCE [LARGE SCALE GENOMIC DNA]</scope>
    <source>
        <strain evidence="6 7">CECT 7287</strain>
    </source>
</reference>
<accession>A0A3D9KE61</accession>
<proteinExistence type="inferred from homology"/>